<organism evidence="1 2">
    <name type="scientific">Arctium lappa</name>
    <name type="common">Greater burdock</name>
    <name type="synonym">Lappa major</name>
    <dbReference type="NCBI Taxonomy" id="4217"/>
    <lineage>
        <taxon>Eukaryota</taxon>
        <taxon>Viridiplantae</taxon>
        <taxon>Streptophyta</taxon>
        <taxon>Embryophyta</taxon>
        <taxon>Tracheophyta</taxon>
        <taxon>Spermatophyta</taxon>
        <taxon>Magnoliopsida</taxon>
        <taxon>eudicotyledons</taxon>
        <taxon>Gunneridae</taxon>
        <taxon>Pentapetalae</taxon>
        <taxon>asterids</taxon>
        <taxon>campanulids</taxon>
        <taxon>Asterales</taxon>
        <taxon>Asteraceae</taxon>
        <taxon>Carduoideae</taxon>
        <taxon>Cardueae</taxon>
        <taxon>Arctiinae</taxon>
        <taxon>Arctium</taxon>
    </lineage>
</organism>
<reference evidence="2" key="1">
    <citation type="journal article" date="2022" name="Mol. Ecol. Resour.">
        <title>The genomes of chicory, endive, great burdock and yacon provide insights into Asteraceae palaeo-polyploidization history and plant inulin production.</title>
        <authorList>
            <person name="Fan W."/>
            <person name="Wang S."/>
            <person name="Wang H."/>
            <person name="Wang A."/>
            <person name="Jiang F."/>
            <person name="Liu H."/>
            <person name="Zhao H."/>
            <person name="Xu D."/>
            <person name="Zhang Y."/>
        </authorList>
    </citation>
    <scope>NUCLEOTIDE SEQUENCE [LARGE SCALE GENOMIC DNA]</scope>
    <source>
        <strain evidence="2">cv. Niubang</strain>
    </source>
</reference>
<reference evidence="1 2" key="2">
    <citation type="journal article" date="2022" name="Mol. Ecol. Resour.">
        <title>The genomes of chicory, endive, great burdock and yacon provide insights into Asteraceae paleo-polyploidization history and plant inulin production.</title>
        <authorList>
            <person name="Fan W."/>
            <person name="Wang S."/>
            <person name="Wang H."/>
            <person name="Wang A."/>
            <person name="Jiang F."/>
            <person name="Liu H."/>
            <person name="Zhao H."/>
            <person name="Xu D."/>
            <person name="Zhang Y."/>
        </authorList>
    </citation>
    <scope>NUCLEOTIDE SEQUENCE [LARGE SCALE GENOMIC DNA]</scope>
    <source>
        <strain evidence="2">cv. Niubang</strain>
    </source>
</reference>
<protein>
    <submittedName>
        <fullName evidence="1">Uncharacterized protein</fullName>
    </submittedName>
</protein>
<accession>A0ACB9EH58</accession>
<sequence length="143" mass="16132">MVWLENGDGGGVAGEWQRWWCGRRTATVVVWPENDIGACVDGEKSSLKNQMAYECIPILEKEVDGRLEKQRGDRWPILRAREISHHDGVAGERRRGWCGWRMATVVVWPENDNGGGVAGKRHRCLCGWREIESKKSNGCDGVI</sequence>
<name>A0ACB9EH58_ARCLA</name>
<keyword evidence="2" id="KW-1185">Reference proteome</keyword>
<proteinExistence type="predicted"/>
<gene>
    <name evidence="1" type="ORF">L6452_05467</name>
</gene>
<evidence type="ECO:0000313" key="2">
    <source>
        <dbReference type="Proteomes" id="UP001055879"/>
    </source>
</evidence>
<dbReference type="EMBL" id="CM042048">
    <property type="protein sequence ID" value="KAI3757923.1"/>
    <property type="molecule type" value="Genomic_DNA"/>
</dbReference>
<dbReference type="Proteomes" id="UP001055879">
    <property type="component" value="Linkage Group LG02"/>
</dbReference>
<comment type="caution">
    <text evidence="1">The sequence shown here is derived from an EMBL/GenBank/DDBJ whole genome shotgun (WGS) entry which is preliminary data.</text>
</comment>
<evidence type="ECO:0000313" key="1">
    <source>
        <dbReference type="EMBL" id="KAI3757923.1"/>
    </source>
</evidence>